<feature type="transmembrane region" description="Helical" evidence="1">
    <location>
        <begin position="134"/>
        <end position="152"/>
    </location>
</feature>
<accession>B2KCU3</accession>
<dbReference type="STRING" id="445932.Emin_0784"/>
<name>B2KCU3_ELUMP</name>
<dbReference type="HOGENOM" id="CLU_1208822_0_0_0"/>
<evidence type="ECO:0000259" key="2">
    <source>
        <dbReference type="Pfam" id="PF02517"/>
    </source>
</evidence>
<sequence length="245" mass="28167">MNTCIYKNEIQKKDLSNKIWFCLIPAMLIPFAASVFYFNILDGKALAKHIYALSKLFIFIWPVLCVFFIIKTPVDFKALLRFKAKPVFLGLFWGAFIFTAAFIFLHFHPFASAAQNGAEAVKSKALNFGVMEHYFLYSVFISFFHSLLEEYYWRWFVFGRLLKVMGRVGAILLSASAFGLHHFIICNFYFSLGWALFLTLCVITGGIIFNILYEKEKTLISPWLAHMGADLAIMYAGYLIIFANI</sequence>
<dbReference type="Proteomes" id="UP000001029">
    <property type="component" value="Chromosome"/>
</dbReference>
<dbReference type="OrthoDB" id="265207at2"/>
<feature type="transmembrane region" description="Helical" evidence="1">
    <location>
        <begin position="91"/>
        <end position="114"/>
    </location>
</feature>
<keyword evidence="1" id="KW-1133">Transmembrane helix</keyword>
<keyword evidence="4" id="KW-1185">Reference proteome</keyword>
<dbReference type="EMBL" id="CP001055">
    <property type="protein sequence ID" value="ACC98339.1"/>
    <property type="molecule type" value="Genomic_DNA"/>
</dbReference>
<reference evidence="3 4" key="1">
    <citation type="journal article" date="2009" name="Appl. Environ. Microbiol.">
        <title>Genomic analysis of 'Elusimicrobium minutum,' the first cultivated representative of the phylum 'Elusimicrobia' (formerly termite group 1).</title>
        <authorList>
            <person name="Herlemann D.P.R."/>
            <person name="Geissinger O."/>
            <person name="Ikeda-Ohtsubo W."/>
            <person name="Kunin V."/>
            <person name="Sun H."/>
            <person name="Lapidus A."/>
            <person name="Hugenholtz P."/>
            <person name="Brune A."/>
        </authorList>
    </citation>
    <scope>NUCLEOTIDE SEQUENCE [LARGE SCALE GENOMIC DNA]</scope>
    <source>
        <strain evidence="3 4">Pei191</strain>
    </source>
</reference>
<evidence type="ECO:0000313" key="4">
    <source>
        <dbReference type="Proteomes" id="UP000001029"/>
    </source>
</evidence>
<feature type="domain" description="CAAX prenyl protease 2/Lysostaphin resistance protein A-like" evidence="2">
    <location>
        <begin position="134"/>
        <end position="231"/>
    </location>
</feature>
<dbReference type="Pfam" id="PF02517">
    <property type="entry name" value="Rce1-like"/>
    <property type="match status" value="1"/>
</dbReference>
<keyword evidence="1" id="KW-0472">Membrane</keyword>
<feature type="transmembrane region" description="Helical" evidence="1">
    <location>
        <begin position="20"/>
        <end position="38"/>
    </location>
</feature>
<evidence type="ECO:0000313" key="3">
    <source>
        <dbReference type="EMBL" id="ACC98339.1"/>
    </source>
</evidence>
<dbReference type="AlphaFoldDB" id="B2KCU3"/>
<dbReference type="GO" id="GO:0080120">
    <property type="term" value="P:CAAX-box protein maturation"/>
    <property type="evidence" value="ECO:0007669"/>
    <property type="project" value="UniProtKB-ARBA"/>
</dbReference>
<feature type="transmembrane region" description="Helical" evidence="1">
    <location>
        <begin position="50"/>
        <end position="70"/>
    </location>
</feature>
<evidence type="ECO:0000256" key="1">
    <source>
        <dbReference type="SAM" id="Phobius"/>
    </source>
</evidence>
<dbReference type="KEGG" id="emi:Emin_0784"/>
<gene>
    <name evidence="3" type="ordered locus">Emin_0784</name>
</gene>
<feature type="transmembrane region" description="Helical" evidence="1">
    <location>
        <begin position="224"/>
        <end position="243"/>
    </location>
</feature>
<keyword evidence="1" id="KW-0812">Transmembrane</keyword>
<feature type="transmembrane region" description="Helical" evidence="1">
    <location>
        <begin position="191"/>
        <end position="212"/>
    </location>
</feature>
<organism evidence="3 4">
    <name type="scientific">Elusimicrobium minutum (strain Pei191)</name>
    <dbReference type="NCBI Taxonomy" id="445932"/>
    <lineage>
        <taxon>Bacteria</taxon>
        <taxon>Pseudomonadati</taxon>
        <taxon>Elusimicrobiota</taxon>
        <taxon>Elusimicrobia</taxon>
        <taxon>Elusimicrobiales</taxon>
        <taxon>Elusimicrobiaceae</taxon>
        <taxon>Elusimicrobium</taxon>
    </lineage>
</organism>
<dbReference type="RefSeq" id="WP_012414954.1">
    <property type="nucleotide sequence ID" value="NC_010644.1"/>
</dbReference>
<proteinExistence type="predicted"/>
<dbReference type="GO" id="GO:0004175">
    <property type="term" value="F:endopeptidase activity"/>
    <property type="evidence" value="ECO:0007669"/>
    <property type="project" value="UniProtKB-ARBA"/>
</dbReference>
<protein>
    <submittedName>
        <fullName evidence="3">Abortive infection protein</fullName>
    </submittedName>
</protein>
<feature type="transmembrane region" description="Helical" evidence="1">
    <location>
        <begin position="164"/>
        <end position="185"/>
    </location>
</feature>
<dbReference type="InterPro" id="IPR003675">
    <property type="entry name" value="Rce1/LyrA-like_dom"/>
</dbReference>